<reference evidence="2" key="1">
    <citation type="journal article" date="2013" name="Stand. Genomic Sci.">
        <title>Genome sequence of the thermophilic fresh-water bacterium Spirochaeta caldaria type strain (H1(T)), reclassification of Spirochaeta caldaria, Spirochaeta stenostrepta, and Spirochaeta zuelzerae in the genus Treponema as Treponema caldaria comb. nov., Treponema stenostrepta comb. nov., and Treponema zuelzerae comb. nov., and emendation of the genus Treponema.</title>
        <authorList>
            <person name="Abt B."/>
            <person name="Goker M."/>
            <person name="Scheuner C."/>
            <person name="Han C."/>
            <person name="Lu M."/>
            <person name="Misra M."/>
            <person name="Lapidus A."/>
            <person name="Nolan M."/>
            <person name="Lucas S."/>
            <person name="Hammon N."/>
            <person name="Deshpande S."/>
            <person name="Cheng J.F."/>
            <person name="Tapia R."/>
            <person name="Goodwin L.A."/>
            <person name="Pitluck S."/>
            <person name="Liolios K."/>
            <person name="Pagani I."/>
            <person name="Ivanova N."/>
            <person name="Mavromatis K."/>
            <person name="Mikhailova N."/>
            <person name="Huntemann M."/>
            <person name="Pati A."/>
            <person name="Chen A."/>
            <person name="Palaniappan K."/>
            <person name="Land M."/>
            <person name="Hauser L."/>
            <person name="Jeffries C.D."/>
            <person name="Rohde M."/>
            <person name="Spring S."/>
            <person name="Gronow S."/>
            <person name="Detter J.C."/>
            <person name="Bristow J."/>
            <person name="Eisen J.A."/>
            <person name="Markowitz V."/>
            <person name="Hugenholtz P."/>
            <person name="Kyrpides N.C."/>
            <person name="Woyke T."/>
            <person name="Klenk H.P."/>
        </authorList>
    </citation>
    <scope>NUCLEOTIDE SEQUENCE</scope>
    <source>
        <strain evidence="2">ATCC 51460 / DSM 7334 / H1</strain>
    </source>
</reference>
<organism evidence="1 2">
    <name type="scientific">Gracilinema caldarium (strain ATCC 51460 / DSM 7334 / H1)</name>
    <name type="common">Treponema caldarium</name>
    <dbReference type="NCBI Taxonomy" id="744872"/>
    <lineage>
        <taxon>Bacteria</taxon>
        <taxon>Pseudomonadati</taxon>
        <taxon>Spirochaetota</taxon>
        <taxon>Spirochaetia</taxon>
        <taxon>Spirochaetales</taxon>
        <taxon>Breznakiellaceae</taxon>
        <taxon>Gracilinema</taxon>
    </lineage>
</organism>
<dbReference type="eggNOG" id="ENOG50333QR">
    <property type="taxonomic scope" value="Bacteria"/>
</dbReference>
<dbReference type="OrthoDB" id="361060at2"/>
<gene>
    <name evidence="1" type="ordered locus">Spica_0231</name>
</gene>
<dbReference type="KEGG" id="scd:Spica_0231"/>
<dbReference type="STRING" id="744872.Spica_0231"/>
<dbReference type="Gene3D" id="3.30.1460.10">
    <property type="match status" value="1"/>
</dbReference>
<dbReference type="RefSeq" id="WP_013967712.1">
    <property type="nucleotide sequence ID" value="NC_015732.1"/>
</dbReference>
<dbReference type="Pfam" id="PF22550">
    <property type="entry name" value="CesT_Tir_1"/>
    <property type="match status" value="1"/>
</dbReference>
<keyword evidence="2" id="KW-1185">Reference proteome</keyword>
<evidence type="ECO:0000313" key="1">
    <source>
        <dbReference type="EMBL" id="AEJ18399.1"/>
    </source>
</evidence>
<sequence>MAESKIERYLIDLMFTYRDLGDNMWIIEDEDHSLNGVVVMYEAPLVIIRVLVMHAPEQNRLELFTKLLELNASDVVHGAYALENNDIILIDTLQYDTMDYEDFRSSLEAISLALTQHYPILSEYLPKTK</sequence>
<evidence type="ECO:0000313" key="2">
    <source>
        <dbReference type="Proteomes" id="UP000000503"/>
    </source>
</evidence>
<accession>F8EYG7</accession>
<dbReference type="Proteomes" id="UP000000503">
    <property type="component" value="Chromosome"/>
</dbReference>
<dbReference type="EMBL" id="CP002868">
    <property type="protein sequence ID" value="AEJ18399.1"/>
    <property type="molecule type" value="Genomic_DNA"/>
</dbReference>
<protein>
    <recommendedName>
        <fullName evidence="3">Molecular chaperone Tir</fullName>
    </recommendedName>
</protein>
<dbReference type="SUPFAM" id="SSF69635">
    <property type="entry name" value="Type III secretory system chaperone-like"/>
    <property type="match status" value="1"/>
</dbReference>
<proteinExistence type="predicted"/>
<name>F8EYG7_GRAC1</name>
<dbReference type="InterPro" id="IPR054345">
    <property type="entry name" value="Tir-like"/>
</dbReference>
<evidence type="ECO:0008006" key="3">
    <source>
        <dbReference type="Google" id="ProtNLM"/>
    </source>
</evidence>
<dbReference type="HOGENOM" id="CLU_151808_1_0_12"/>
<dbReference type="AlphaFoldDB" id="F8EYG7"/>